<dbReference type="SUPFAM" id="SSF81891">
    <property type="entry name" value="Poly A polymerase C-terminal region-like"/>
    <property type="match status" value="1"/>
</dbReference>
<evidence type="ECO:0000256" key="6">
    <source>
        <dbReference type="ARBA" id="ARBA00022741"/>
    </source>
</evidence>
<accession>A0A1M6KCU6</accession>
<reference evidence="13 14" key="1">
    <citation type="submission" date="2016-11" db="EMBL/GenBank/DDBJ databases">
        <authorList>
            <person name="Jaros S."/>
            <person name="Januszkiewicz K."/>
            <person name="Wedrychowicz H."/>
        </authorList>
    </citation>
    <scope>NUCLEOTIDE SEQUENCE [LARGE SCALE GENOMIC DNA]</scope>
    <source>
        <strain evidence="13 14">DSM 15929</strain>
    </source>
</reference>
<evidence type="ECO:0000313" key="13">
    <source>
        <dbReference type="EMBL" id="SHJ56779.1"/>
    </source>
</evidence>
<name>A0A1M6KCU6_9FIRM</name>
<dbReference type="CDD" id="cd00077">
    <property type="entry name" value="HDc"/>
    <property type="match status" value="1"/>
</dbReference>
<feature type="domain" description="tRNA nucleotidyltransferase/poly(A) polymerase RNA and SrmB- binding" evidence="11">
    <location>
        <begin position="175"/>
        <end position="212"/>
    </location>
</feature>
<dbReference type="STRING" id="1121322.SAMN02745136_00406"/>
<dbReference type="InterPro" id="IPR050264">
    <property type="entry name" value="Bact_CCA-adding_enz_type3_sf"/>
</dbReference>
<keyword evidence="6" id="KW-0547">Nucleotide-binding</keyword>
<dbReference type="Gene3D" id="1.10.246.80">
    <property type="match status" value="1"/>
</dbReference>
<dbReference type="InterPro" id="IPR032828">
    <property type="entry name" value="PolyA_RNA-bd"/>
</dbReference>
<keyword evidence="2 9" id="KW-0808">Transferase</keyword>
<comment type="similarity">
    <text evidence="9">Belongs to the tRNA nucleotidyltransferase/poly(A) polymerase family.</text>
</comment>
<organism evidence="13 14">
    <name type="scientific">Anaerocolumna jejuensis DSM 15929</name>
    <dbReference type="NCBI Taxonomy" id="1121322"/>
    <lineage>
        <taxon>Bacteria</taxon>
        <taxon>Bacillati</taxon>
        <taxon>Bacillota</taxon>
        <taxon>Clostridia</taxon>
        <taxon>Lachnospirales</taxon>
        <taxon>Lachnospiraceae</taxon>
        <taxon>Anaerocolumna</taxon>
    </lineage>
</organism>
<evidence type="ECO:0000256" key="3">
    <source>
        <dbReference type="ARBA" id="ARBA00022694"/>
    </source>
</evidence>
<dbReference type="InterPro" id="IPR003607">
    <property type="entry name" value="HD/PDEase_dom"/>
</dbReference>
<keyword evidence="4" id="KW-0548">Nucleotidyltransferase</keyword>
<dbReference type="PANTHER" id="PTHR46173:SF1">
    <property type="entry name" value="CCA TRNA NUCLEOTIDYLTRANSFERASE 1, MITOCHONDRIAL"/>
    <property type="match status" value="1"/>
</dbReference>
<evidence type="ECO:0000256" key="7">
    <source>
        <dbReference type="ARBA" id="ARBA00022842"/>
    </source>
</evidence>
<evidence type="ECO:0000313" key="14">
    <source>
        <dbReference type="Proteomes" id="UP000184386"/>
    </source>
</evidence>
<dbReference type="InterPro" id="IPR002646">
    <property type="entry name" value="PolA_pol_head_dom"/>
</dbReference>
<dbReference type="Gene3D" id="1.10.3090.10">
    <property type="entry name" value="cca-adding enzyme, domain 2"/>
    <property type="match status" value="1"/>
</dbReference>
<keyword evidence="8 9" id="KW-0694">RNA-binding</keyword>
<sequence>MNIKFDLPEEVKEILKLLNNNGYEAYIVGGCVRDKILGLCPHDYDICASAKPSEVMEIFKNFRVIETGLQHGTVTIMINHQPYEITTFRIDGKYSDNRRPDNVDFTLNLEDDLSRRDFTVNAMAYHPEMGLIDPFHGIFDIQNKIIRCVGTPACRFQEDALRILRAMRFSIQLEFKIDELTFDAMLENKSLISDVSKERINAELLKMLEANKSISEHFYRCKEIISEFIPEFNSCFDFKQNNPFHIYDVYHHILHAVDSYSGNDMKIKLSLLFHDIGKPACYSEDENGGHFYKHGIISSDKANEILKRLRFDNDTINSVTELILYHDAVIKDNHKTIKRWLNKIGEEQFKRLLEVRTADILAQSDLDRETRLEKQHRLFGLLEEILSEEQCFTIKDLDVNGSDLINAGYKEGRQLGAVLQRLLDCVIANEAENNKEALLRLAKEWIIKA</sequence>
<dbReference type="InterPro" id="IPR043519">
    <property type="entry name" value="NT_sf"/>
</dbReference>
<dbReference type="EMBL" id="FRAC01000006">
    <property type="protein sequence ID" value="SHJ56779.1"/>
    <property type="molecule type" value="Genomic_DNA"/>
</dbReference>
<evidence type="ECO:0000256" key="2">
    <source>
        <dbReference type="ARBA" id="ARBA00022679"/>
    </source>
</evidence>
<keyword evidence="14" id="KW-1185">Reference proteome</keyword>
<dbReference type="AlphaFoldDB" id="A0A1M6KCU6"/>
<feature type="domain" description="Poly A polymerase head" evidence="10">
    <location>
        <begin position="25"/>
        <end position="147"/>
    </location>
</feature>
<evidence type="ECO:0000259" key="12">
    <source>
        <dbReference type="Pfam" id="PF13735"/>
    </source>
</evidence>
<dbReference type="GO" id="GO:0000166">
    <property type="term" value="F:nucleotide binding"/>
    <property type="evidence" value="ECO:0007669"/>
    <property type="project" value="UniProtKB-KW"/>
</dbReference>
<dbReference type="Pfam" id="PF13735">
    <property type="entry name" value="tRNA_NucTran2_2"/>
    <property type="match status" value="1"/>
</dbReference>
<keyword evidence="7" id="KW-0460">Magnesium</keyword>
<dbReference type="GO" id="GO:0046872">
    <property type="term" value="F:metal ion binding"/>
    <property type="evidence" value="ECO:0007669"/>
    <property type="project" value="UniProtKB-KW"/>
</dbReference>
<dbReference type="Gene3D" id="3.30.460.10">
    <property type="entry name" value="Beta Polymerase, domain 2"/>
    <property type="match status" value="1"/>
</dbReference>
<evidence type="ECO:0000256" key="5">
    <source>
        <dbReference type="ARBA" id="ARBA00022723"/>
    </source>
</evidence>
<evidence type="ECO:0000259" key="10">
    <source>
        <dbReference type="Pfam" id="PF01743"/>
    </source>
</evidence>
<protein>
    <submittedName>
        <fullName evidence="13">tRNA nucleotidyltransferase (CCA-adding enzyme)</fullName>
    </submittedName>
</protein>
<evidence type="ECO:0000256" key="1">
    <source>
        <dbReference type="ARBA" id="ARBA00001946"/>
    </source>
</evidence>
<comment type="cofactor">
    <cofactor evidence="1">
        <name>Mg(2+)</name>
        <dbReference type="ChEBI" id="CHEBI:18420"/>
    </cofactor>
</comment>
<keyword evidence="5" id="KW-0479">Metal-binding</keyword>
<dbReference type="InterPro" id="IPR032810">
    <property type="entry name" value="CCA-adding_enz_C"/>
</dbReference>
<dbReference type="RefSeq" id="WP_242962336.1">
    <property type="nucleotide sequence ID" value="NZ_FRAC01000006.1"/>
</dbReference>
<dbReference type="Pfam" id="PF01743">
    <property type="entry name" value="PolyA_pol"/>
    <property type="match status" value="1"/>
</dbReference>
<keyword evidence="3" id="KW-0819">tRNA processing</keyword>
<feature type="domain" description="CCA-adding enzyme C-terminal" evidence="12">
    <location>
        <begin position="299"/>
        <end position="441"/>
    </location>
</feature>
<dbReference type="CDD" id="cd05398">
    <property type="entry name" value="NT_ClassII-CCAase"/>
    <property type="match status" value="1"/>
</dbReference>
<dbReference type="SUPFAM" id="SSF81301">
    <property type="entry name" value="Nucleotidyltransferase"/>
    <property type="match status" value="1"/>
</dbReference>
<gene>
    <name evidence="13" type="ORF">SAMN02745136_00406</name>
</gene>
<evidence type="ECO:0000256" key="4">
    <source>
        <dbReference type="ARBA" id="ARBA00022695"/>
    </source>
</evidence>
<dbReference type="GO" id="GO:0016779">
    <property type="term" value="F:nucleotidyltransferase activity"/>
    <property type="evidence" value="ECO:0007669"/>
    <property type="project" value="UniProtKB-KW"/>
</dbReference>
<proteinExistence type="inferred from homology"/>
<dbReference type="Proteomes" id="UP000184386">
    <property type="component" value="Unassembled WGS sequence"/>
</dbReference>
<evidence type="ECO:0000256" key="9">
    <source>
        <dbReference type="RuleBase" id="RU003953"/>
    </source>
</evidence>
<evidence type="ECO:0000256" key="8">
    <source>
        <dbReference type="ARBA" id="ARBA00022884"/>
    </source>
</evidence>
<dbReference type="GO" id="GO:0000049">
    <property type="term" value="F:tRNA binding"/>
    <property type="evidence" value="ECO:0007669"/>
    <property type="project" value="TreeGrafter"/>
</dbReference>
<evidence type="ECO:0000259" key="11">
    <source>
        <dbReference type="Pfam" id="PF12627"/>
    </source>
</evidence>
<dbReference type="GO" id="GO:0008033">
    <property type="term" value="P:tRNA processing"/>
    <property type="evidence" value="ECO:0007669"/>
    <property type="project" value="UniProtKB-KW"/>
</dbReference>
<dbReference type="PANTHER" id="PTHR46173">
    <property type="entry name" value="CCA TRNA NUCLEOTIDYLTRANSFERASE 1, MITOCHONDRIAL"/>
    <property type="match status" value="1"/>
</dbReference>
<dbReference type="Pfam" id="PF12627">
    <property type="entry name" value="PolyA_pol_RNAbd"/>
    <property type="match status" value="1"/>
</dbReference>